<sequence>MTQEIKVALSDGVLIATLSRPDKKNAITNEMYGALADAVARANEDDEIRVLLIQAEGDTFTAGNDIAEFAAQATGNGPDERHVLRFLRALATATVPVVAAVQGKAVGVGTTMLLHCDYVLLAEDALLITPFVNLALVPEAASSYLLPLRIGHARAFEMFALGDPVPADAAVTWGMANRITGVAELHTEARRIAGKLAARPNGSLTAMKRLMRDAERLVTQMDDESAVFVERLASAEAREAFMAFAQKRQPDFTKIVRQSSRPR</sequence>
<keyword evidence="3" id="KW-0413">Isomerase</keyword>
<keyword evidence="5" id="KW-1185">Reference proteome</keyword>
<keyword evidence="2" id="KW-0576">Peroxisome</keyword>
<evidence type="ECO:0000256" key="3">
    <source>
        <dbReference type="ARBA" id="ARBA00023235"/>
    </source>
</evidence>
<dbReference type="Proteomes" id="UP000245712">
    <property type="component" value="Unassembled WGS sequence"/>
</dbReference>
<dbReference type="InterPro" id="IPR051053">
    <property type="entry name" value="ECH/Chromodomain_protein"/>
</dbReference>
<evidence type="ECO:0000256" key="2">
    <source>
        <dbReference type="ARBA" id="ARBA00023140"/>
    </source>
</evidence>
<evidence type="ECO:0000313" key="4">
    <source>
        <dbReference type="EMBL" id="PVX73127.1"/>
    </source>
</evidence>
<proteinExistence type="predicted"/>
<evidence type="ECO:0000256" key="1">
    <source>
        <dbReference type="ARBA" id="ARBA00004275"/>
    </source>
</evidence>
<dbReference type="Gene3D" id="3.90.226.10">
    <property type="entry name" value="2-enoyl-CoA Hydratase, Chain A, domain 1"/>
    <property type="match status" value="1"/>
</dbReference>
<dbReference type="PANTHER" id="PTHR43684">
    <property type="match status" value="1"/>
</dbReference>
<dbReference type="CDD" id="cd06558">
    <property type="entry name" value="crotonase-like"/>
    <property type="match status" value="1"/>
</dbReference>
<accession>A0ABX5KDB8</accession>
<reference evidence="4 5" key="1">
    <citation type="submission" date="2018-05" db="EMBL/GenBank/DDBJ databases">
        <title>Genomic Encyclopedia of Type Strains, Phase IV (KMG-V): Genome sequencing to study the core and pangenomes of soil and plant-associated prokaryotes.</title>
        <authorList>
            <person name="Whitman W."/>
        </authorList>
    </citation>
    <scope>NUCLEOTIDE SEQUENCE [LARGE SCALE GENOMIC DNA]</scope>
    <source>
        <strain evidence="4 5">SCZa-39</strain>
    </source>
</reference>
<dbReference type="SUPFAM" id="SSF52096">
    <property type="entry name" value="ClpP/crotonase"/>
    <property type="match status" value="1"/>
</dbReference>
<comment type="subcellular location">
    <subcellularLocation>
        <location evidence="1">Peroxisome</location>
    </subcellularLocation>
</comment>
<gene>
    <name evidence="4" type="ORF">C7402_12217</name>
</gene>
<dbReference type="PANTHER" id="PTHR43684:SF1">
    <property type="entry name" value="ENOYL-COA DELTA ISOMERASE 2"/>
    <property type="match status" value="1"/>
</dbReference>
<protein>
    <submittedName>
        <fullName evidence="4">Enoyl-CoA hydratase</fullName>
    </submittedName>
</protein>
<dbReference type="Pfam" id="PF00378">
    <property type="entry name" value="ECH_1"/>
    <property type="match status" value="1"/>
</dbReference>
<name>A0ABX5KDB8_9BURK</name>
<dbReference type="RefSeq" id="WP_116613844.1">
    <property type="nucleotide sequence ID" value="NZ_CAJZAT010000178.1"/>
</dbReference>
<comment type="caution">
    <text evidence="4">The sequence shown here is derived from an EMBL/GenBank/DDBJ whole genome shotgun (WGS) entry which is preliminary data.</text>
</comment>
<organism evidence="4 5">
    <name type="scientific">Paraburkholderia unamae</name>
    <dbReference type="NCBI Taxonomy" id="219649"/>
    <lineage>
        <taxon>Bacteria</taxon>
        <taxon>Pseudomonadati</taxon>
        <taxon>Pseudomonadota</taxon>
        <taxon>Betaproteobacteria</taxon>
        <taxon>Burkholderiales</taxon>
        <taxon>Burkholderiaceae</taxon>
        <taxon>Paraburkholderia</taxon>
    </lineage>
</organism>
<dbReference type="InterPro" id="IPR029045">
    <property type="entry name" value="ClpP/crotonase-like_dom_sf"/>
</dbReference>
<dbReference type="InterPro" id="IPR001753">
    <property type="entry name" value="Enoyl-CoA_hydra/iso"/>
</dbReference>
<dbReference type="EMBL" id="QEOB01000022">
    <property type="protein sequence ID" value="PVX73127.1"/>
    <property type="molecule type" value="Genomic_DNA"/>
</dbReference>
<evidence type="ECO:0000313" key="5">
    <source>
        <dbReference type="Proteomes" id="UP000245712"/>
    </source>
</evidence>